<accession>A0A419VYK8</accession>
<dbReference type="Pfam" id="PF13166">
    <property type="entry name" value="AAA_13"/>
    <property type="match status" value="2"/>
</dbReference>
<name>A0A419VYK8_9BACT</name>
<reference evidence="2 3" key="1">
    <citation type="submission" date="2018-09" db="EMBL/GenBank/DDBJ databases">
        <title>Genomic Encyclopedia of Archaeal and Bacterial Type Strains, Phase II (KMG-II): from individual species to whole genera.</title>
        <authorList>
            <person name="Goeker M."/>
        </authorList>
    </citation>
    <scope>NUCLEOTIDE SEQUENCE [LARGE SCALE GENOMIC DNA]</scope>
    <source>
        <strain evidence="2 3">DSM 27148</strain>
    </source>
</reference>
<evidence type="ECO:0000313" key="2">
    <source>
        <dbReference type="EMBL" id="RKD88150.1"/>
    </source>
</evidence>
<organism evidence="2 3">
    <name type="scientific">Mangrovibacterium diazotrophicum</name>
    <dbReference type="NCBI Taxonomy" id="1261403"/>
    <lineage>
        <taxon>Bacteria</taxon>
        <taxon>Pseudomonadati</taxon>
        <taxon>Bacteroidota</taxon>
        <taxon>Bacteroidia</taxon>
        <taxon>Marinilabiliales</taxon>
        <taxon>Prolixibacteraceae</taxon>
        <taxon>Mangrovibacterium</taxon>
    </lineage>
</organism>
<dbReference type="SUPFAM" id="SSF52540">
    <property type="entry name" value="P-loop containing nucleoside triphosphate hydrolases"/>
    <property type="match status" value="1"/>
</dbReference>
<dbReference type="AlphaFoldDB" id="A0A419VYK8"/>
<evidence type="ECO:0000259" key="1">
    <source>
        <dbReference type="Pfam" id="PF13166"/>
    </source>
</evidence>
<dbReference type="EMBL" id="RAPN01000002">
    <property type="protein sequence ID" value="RKD88150.1"/>
    <property type="molecule type" value="Genomic_DNA"/>
</dbReference>
<dbReference type="OrthoDB" id="9795565at2"/>
<evidence type="ECO:0000313" key="3">
    <source>
        <dbReference type="Proteomes" id="UP000283387"/>
    </source>
</evidence>
<feature type="domain" description="Protein CR006 P-loop" evidence="1">
    <location>
        <begin position="28"/>
        <end position="183"/>
    </location>
</feature>
<feature type="domain" description="Protein CR006 P-loop" evidence="1">
    <location>
        <begin position="254"/>
        <end position="335"/>
    </location>
</feature>
<dbReference type="InterPro" id="IPR027417">
    <property type="entry name" value="P-loop_NTPase"/>
</dbReference>
<protein>
    <submittedName>
        <fullName evidence="2">AAA domain-containing protein</fullName>
    </submittedName>
</protein>
<dbReference type="InterPro" id="IPR026866">
    <property type="entry name" value="CR006_AAA"/>
</dbReference>
<dbReference type="Proteomes" id="UP000283387">
    <property type="component" value="Unassembled WGS sequence"/>
</dbReference>
<sequence>MIEKIIEIKNIGRFIDYKLKSSNQWNGELKQINLIYAPNGSGKTTLATIFKSLKTENGSLIEIKKSSITDDESIVRLKSNHIIEYKNKYWSDIISNIEVFDIHFVEDYLFVGSTLKKQNKVNLYKLILGQKGIEFKNECKTLISKKESLLKRVNSAINEENKLALNARLTQAQKELDTALNEYYSYSNGIFEEHIKFVNKYLSRFSPYIKLTEFSYQKGKGLSDFEIFRIYIVFEIHGRQVHFNAPDLVRKIPNAKYTMSEGDKSAVAFCFFLARLEILGYNDKIIVFDDPLSSFDYGRKTTTIFNLAKIAHNCQQFFLLTHDIHFAKEFNDKLDFNDVLNLKISDNGLSSIITFHDIYNETLSGLQKDLQTVKNYLSNGVISEAERREVIRCVRPILEGIIKTKYFDVLDNNCWLGDIISIINKSTTRLSNLKPIYTDLIELNDFTKAYHHSDSGIQNDLINDQELKNYINLLMQVIEKI</sequence>
<keyword evidence="3" id="KW-1185">Reference proteome</keyword>
<comment type="caution">
    <text evidence="2">The sequence shown here is derived from an EMBL/GenBank/DDBJ whole genome shotgun (WGS) entry which is preliminary data.</text>
</comment>
<gene>
    <name evidence="2" type="ORF">BC643_3293</name>
</gene>
<dbReference type="Gene3D" id="3.40.50.300">
    <property type="entry name" value="P-loop containing nucleotide triphosphate hydrolases"/>
    <property type="match status" value="1"/>
</dbReference>
<proteinExistence type="predicted"/>
<dbReference type="RefSeq" id="WP_120274337.1">
    <property type="nucleotide sequence ID" value="NZ_RAPN01000002.1"/>
</dbReference>